<accession>A0A0D7E758</accession>
<dbReference type="PATRIC" id="fig|316.110.peg.4569"/>
<name>A0A0D7E758_STUST</name>
<evidence type="ECO:0000313" key="4">
    <source>
        <dbReference type="Proteomes" id="UP000438983"/>
    </source>
</evidence>
<dbReference type="Proteomes" id="UP000438983">
    <property type="component" value="Plasmid p1_PM101005"/>
</dbReference>
<evidence type="ECO:0000313" key="1">
    <source>
        <dbReference type="EMBL" id="KIZ36305.1"/>
    </source>
</evidence>
<dbReference type="OrthoDB" id="9864129at2"/>
<protein>
    <submittedName>
        <fullName evidence="1">Uncharacterized protein</fullName>
    </submittedName>
</protein>
<dbReference type="AlphaFoldDB" id="A0A0D7E758"/>
<keyword evidence="2" id="KW-0614">Plasmid</keyword>
<gene>
    <name evidence="2" type="ORF">GQA94_22185</name>
    <name evidence="1" type="ORF">LO50_09930</name>
</gene>
<proteinExistence type="predicted"/>
<dbReference type="EMBL" id="CP046903">
    <property type="protein sequence ID" value="QGZ32840.1"/>
    <property type="molecule type" value="Genomic_DNA"/>
</dbReference>
<dbReference type="EMBL" id="JXXD01000084">
    <property type="protein sequence ID" value="KIZ36305.1"/>
    <property type="molecule type" value="Genomic_DNA"/>
</dbReference>
<evidence type="ECO:0000313" key="2">
    <source>
        <dbReference type="EMBL" id="QGZ32840.1"/>
    </source>
</evidence>
<dbReference type="RefSeq" id="WP_044314872.1">
    <property type="nucleotide sequence ID" value="NZ_CP046903.1"/>
</dbReference>
<sequence length="162" mass="18198">MESALKFDEEAFAPKERCSDLSLPLGLRVGQSTMKSVLEDFIVTSEQGFSFTNGPVVEVISANDLYPEVQHILLAFDETSILDAAWLTLDASQYEQMKTNLSQALEVINTNDPIRGSRSVLFKLEDGQLELHAPLFSQEMTLGYSTRKFHLAKMSRTTLIYE</sequence>
<geneLocation type="plasmid" evidence="2">
    <name>p1_PM101005</name>
</geneLocation>
<dbReference type="Proteomes" id="UP000032439">
    <property type="component" value="Unassembled WGS sequence"/>
</dbReference>
<organism evidence="1 3">
    <name type="scientific">Stutzerimonas stutzeri</name>
    <name type="common">Pseudomonas stutzeri</name>
    <dbReference type="NCBI Taxonomy" id="316"/>
    <lineage>
        <taxon>Bacteria</taxon>
        <taxon>Pseudomonadati</taxon>
        <taxon>Pseudomonadota</taxon>
        <taxon>Gammaproteobacteria</taxon>
        <taxon>Pseudomonadales</taxon>
        <taxon>Pseudomonadaceae</taxon>
        <taxon>Stutzerimonas</taxon>
    </lineage>
</organism>
<geneLocation type="plasmid" evidence="4">
    <name>p1_pm101005</name>
</geneLocation>
<reference evidence="1 3" key="1">
    <citation type="submission" date="2014-11" db="EMBL/GenBank/DDBJ databases">
        <title>Genomics and ecophysiology of heterotrophic nitrogen fixing bacteria isolated from estuarine surface water.</title>
        <authorList>
            <person name="Bentzon-Tilia M."/>
            <person name="Severin I."/>
            <person name="Hansen L.H."/>
            <person name="Riemann L."/>
        </authorList>
    </citation>
    <scope>NUCLEOTIDE SEQUENCE [LARGE SCALE GENOMIC DNA]</scope>
    <source>
        <strain evidence="1 3">BAL361</strain>
    </source>
</reference>
<evidence type="ECO:0000313" key="3">
    <source>
        <dbReference type="Proteomes" id="UP000032439"/>
    </source>
</evidence>
<reference evidence="2 4" key="2">
    <citation type="submission" date="2019-12" db="EMBL/GenBank/DDBJ databases">
        <title>Complete genome sequence of Pseudomonas stutzeri.</title>
        <authorList>
            <person name="Lim S.R."/>
            <person name="Kim J.H."/>
        </authorList>
    </citation>
    <scope>NUCLEOTIDE SEQUENCE [LARGE SCALE GENOMIC DNA]</scope>
    <source>
        <strain evidence="2 4">PM101005</strain>
        <plasmid evidence="2">p1_PM101005</plasmid>
        <plasmid evidence="4">p1_pm101005</plasmid>
    </source>
</reference>